<dbReference type="RefSeq" id="WP_376853204.1">
    <property type="nucleotide sequence ID" value="NZ_JBHRYC010000139.1"/>
</dbReference>
<dbReference type="Proteomes" id="UP001595704">
    <property type="component" value="Unassembled WGS sequence"/>
</dbReference>
<sequence>IATALLLVSRPERTPDMEELLLVVWAALGEVAHRVRQMFRGMASNASDPEIRENIKIIRSWMPAREKLLQQLRDEGHLPERRWTLDAATDRERPHVAVMWVHRHNPRAHGDKGVITYARRALSEAADQVAVWVQNIERDLQSDAPAIVEKAAKDANEVEGWQLSHQQYVLLLQKEGFLPSAPEKKQSTKRRDGGRER</sequence>
<gene>
    <name evidence="1" type="ORF">ACFONL_23235</name>
</gene>
<evidence type="ECO:0000313" key="2">
    <source>
        <dbReference type="Proteomes" id="UP001595704"/>
    </source>
</evidence>
<name>A0ABV7UQ22_9HYPH</name>
<accession>A0ABV7UQ22</accession>
<keyword evidence="2" id="KW-1185">Reference proteome</keyword>
<feature type="non-terminal residue" evidence="1">
    <location>
        <position position="1"/>
    </location>
</feature>
<evidence type="ECO:0000313" key="1">
    <source>
        <dbReference type="EMBL" id="MFC3640247.1"/>
    </source>
</evidence>
<organism evidence="1 2">
    <name type="scientific">Camelimonas fluminis</name>
    <dbReference type="NCBI Taxonomy" id="1576911"/>
    <lineage>
        <taxon>Bacteria</taxon>
        <taxon>Pseudomonadati</taxon>
        <taxon>Pseudomonadota</taxon>
        <taxon>Alphaproteobacteria</taxon>
        <taxon>Hyphomicrobiales</taxon>
        <taxon>Chelatococcaceae</taxon>
        <taxon>Camelimonas</taxon>
    </lineage>
</organism>
<reference evidence="2" key="1">
    <citation type="journal article" date="2019" name="Int. J. Syst. Evol. Microbiol.">
        <title>The Global Catalogue of Microorganisms (GCM) 10K type strain sequencing project: providing services to taxonomists for standard genome sequencing and annotation.</title>
        <authorList>
            <consortium name="The Broad Institute Genomics Platform"/>
            <consortium name="The Broad Institute Genome Sequencing Center for Infectious Disease"/>
            <person name="Wu L."/>
            <person name="Ma J."/>
        </authorList>
    </citation>
    <scope>NUCLEOTIDE SEQUENCE [LARGE SCALE GENOMIC DNA]</scope>
    <source>
        <strain evidence="2">KCTC 42282</strain>
    </source>
</reference>
<protein>
    <submittedName>
        <fullName evidence="1">Uncharacterized protein</fullName>
    </submittedName>
</protein>
<comment type="caution">
    <text evidence="1">The sequence shown here is derived from an EMBL/GenBank/DDBJ whole genome shotgun (WGS) entry which is preliminary data.</text>
</comment>
<dbReference type="EMBL" id="JBHRYC010000139">
    <property type="protein sequence ID" value="MFC3640247.1"/>
    <property type="molecule type" value="Genomic_DNA"/>
</dbReference>
<proteinExistence type="predicted"/>